<dbReference type="EMBL" id="MNCJ02000317">
    <property type="protein sequence ID" value="KAF5817097.1"/>
    <property type="molecule type" value="Genomic_DNA"/>
</dbReference>
<keyword evidence="4" id="KW-1185">Reference proteome</keyword>
<reference evidence="1" key="3">
    <citation type="submission" date="2020-06" db="EMBL/GenBank/DDBJ databases">
        <title>Helianthus annuus Genome sequencing and assembly Release 2.</title>
        <authorList>
            <person name="Gouzy J."/>
            <person name="Langlade N."/>
            <person name="Munos S."/>
        </authorList>
    </citation>
    <scope>NUCLEOTIDE SEQUENCE</scope>
    <source>
        <tissue evidence="1">Leaves</tissue>
    </source>
</reference>
<dbReference type="InterPro" id="IPR039421">
    <property type="entry name" value="Type_1_exporter"/>
</dbReference>
<dbReference type="GO" id="GO:0016787">
    <property type="term" value="F:hydrolase activity"/>
    <property type="evidence" value="ECO:0007669"/>
    <property type="project" value="UniProtKB-KW"/>
</dbReference>
<dbReference type="PANTHER" id="PTHR43394:SF1">
    <property type="entry name" value="ATP-BINDING CASSETTE SUB-FAMILY B MEMBER 10, MITOCHONDRIAL"/>
    <property type="match status" value="1"/>
</dbReference>
<evidence type="ECO:0000313" key="4">
    <source>
        <dbReference type="Proteomes" id="UP000215914"/>
    </source>
</evidence>
<proteinExistence type="predicted"/>
<dbReference type="SUPFAM" id="SSF52540">
    <property type="entry name" value="P-loop containing nucleoside triphosphate hydrolases"/>
    <property type="match status" value="1"/>
</dbReference>
<dbReference type="EMBL" id="CM007891">
    <property type="protein sequence ID" value="OTG33376.1"/>
    <property type="molecule type" value="Genomic_DNA"/>
</dbReference>
<evidence type="ECO:0000313" key="1">
    <source>
        <dbReference type="EMBL" id="KAF5784440.1"/>
    </source>
</evidence>
<protein>
    <submittedName>
        <fullName evidence="1">ABC-type xenobiotic transporter</fullName>
    </submittedName>
    <submittedName>
        <fullName evidence="3">Putative P-loop containing nucleoside triphosphate hydrolase</fullName>
    </submittedName>
</protein>
<dbReference type="Proteomes" id="UP000215914">
    <property type="component" value="Chromosome 2"/>
</dbReference>
<accession>A0A251VDZ3</accession>
<reference evidence="1 4" key="1">
    <citation type="journal article" date="2017" name="Nature">
        <title>The sunflower genome provides insights into oil metabolism, flowering and Asterid evolution.</title>
        <authorList>
            <person name="Badouin H."/>
            <person name="Gouzy J."/>
            <person name="Grassa C.J."/>
            <person name="Murat F."/>
            <person name="Staton S.E."/>
            <person name="Cottret L."/>
            <person name="Lelandais-Briere C."/>
            <person name="Owens G.L."/>
            <person name="Carrere S."/>
            <person name="Mayjonade B."/>
            <person name="Legrand L."/>
            <person name="Gill N."/>
            <person name="Kane N.C."/>
            <person name="Bowers J.E."/>
            <person name="Hubner S."/>
            <person name="Bellec A."/>
            <person name="Berard A."/>
            <person name="Berges H."/>
            <person name="Blanchet N."/>
            <person name="Boniface M.C."/>
            <person name="Brunel D."/>
            <person name="Catrice O."/>
            <person name="Chaidir N."/>
            <person name="Claudel C."/>
            <person name="Donnadieu C."/>
            <person name="Faraut T."/>
            <person name="Fievet G."/>
            <person name="Helmstetter N."/>
            <person name="King M."/>
            <person name="Knapp S.J."/>
            <person name="Lai Z."/>
            <person name="Le Paslier M.C."/>
            <person name="Lippi Y."/>
            <person name="Lorenzon L."/>
            <person name="Mandel J.R."/>
            <person name="Marage G."/>
            <person name="Marchand G."/>
            <person name="Marquand E."/>
            <person name="Bret-Mestries E."/>
            <person name="Morien E."/>
            <person name="Nambeesan S."/>
            <person name="Nguyen T."/>
            <person name="Pegot-Espagnet P."/>
            <person name="Pouilly N."/>
            <person name="Raftis F."/>
            <person name="Sallet E."/>
            <person name="Schiex T."/>
            <person name="Thomas J."/>
            <person name="Vandecasteele C."/>
            <person name="Vares D."/>
            <person name="Vear F."/>
            <person name="Vautrin S."/>
            <person name="Crespi M."/>
            <person name="Mangin B."/>
            <person name="Burke J.M."/>
            <person name="Salse J."/>
            <person name="Munos S."/>
            <person name="Vincourt P."/>
            <person name="Rieseberg L.H."/>
            <person name="Langlade N.B."/>
        </authorList>
    </citation>
    <scope>NUCLEOTIDE SEQUENCE [LARGE SCALE GENOMIC DNA]</scope>
    <source>
        <strain evidence="4">cv. SF193</strain>
        <tissue evidence="1">Leaves</tissue>
    </source>
</reference>
<dbReference type="STRING" id="4232.A0A251VDZ3"/>
<evidence type="ECO:0000313" key="3">
    <source>
        <dbReference type="EMBL" id="OTG33376.1"/>
    </source>
</evidence>
<dbReference type="EMBL" id="MNCJ02000326">
    <property type="protein sequence ID" value="KAF5784440.1"/>
    <property type="molecule type" value="Genomic_DNA"/>
</dbReference>
<keyword evidence="3" id="KW-0378">Hydrolase</keyword>
<dbReference type="PANTHER" id="PTHR43394">
    <property type="entry name" value="ATP-DEPENDENT PERMEASE MDL1, MITOCHONDRIAL"/>
    <property type="match status" value="1"/>
</dbReference>
<reference evidence="3" key="2">
    <citation type="submission" date="2017-02" db="EMBL/GenBank/DDBJ databases">
        <title>Sunflower complete genome.</title>
        <authorList>
            <person name="Langlade N."/>
            <person name="Munos S."/>
        </authorList>
    </citation>
    <scope>NUCLEOTIDE SEQUENCE [LARGE SCALE GENOMIC DNA]</scope>
    <source>
        <tissue evidence="3">Leaves</tissue>
    </source>
</reference>
<sequence>MAFAITFFHVQLPNHAKSCLFSVVKSREWMARSFLRKIEMMLLDEVTSVLDAEPEKCIQGALERVCSGKTTFFVAQKLSTIRKAHVMAMIDDGKVAEQGSHSHLLKKVRNYFAKKLQLQTFSHREDANWGLGSSFKHQTDG</sequence>
<name>A0A251VDZ3_HELAN</name>
<dbReference type="InParanoid" id="A0A251VDZ3"/>
<gene>
    <name evidence="3" type="ORF">HannXRQ_Chr02g0034041</name>
    <name evidence="2" type="ORF">HanXRQr2_Chr02g0049041</name>
    <name evidence="1" type="ORF">HanXRQr2_Chr11g0519571</name>
</gene>
<evidence type="ECO:0000313" key="2">
    <source>
        <dbReference type="EMBL" id="KAF5817097.1"/>
    </source>
</evidence>
<dbReference type="Gene3D" id="3.40.50.300">
    <property type="entry name" value="P-loop containing nucleotide triphosphate hydrolases"/>
    <property type="match status" value="1"/>
</dbReference>
<dbReference type="AlphaFoldDB" id="A0A251VDZ3"/>
<dbReference type="Gramene" id="mRNA:HanXRQr2_Chr02g0049041">
    <property type="protein sequence ID" value="CDS:HanXRQr2_Chr02g0049041.1"/>
    <property type="gene ID" value="HanXRQr2_Chr02g0049041"/>
</dbReference>
<dbReference type="InterPro" id="IPR027417">
    <property type="entry name" value="P-loop_NTPase"/>
</dbReference>
<dbReference type="Gramene" id="mRNA:HanXRQr2_Chr11g0519571">
    <property type="protein sequence ID" value="CDS:HanXRQr2_Chr11g0519571.1"/>
    <property type="gene ID" value="HanXRQr2_Chr11g0519571"/>
</dbReference>
<organism evidence="3 4">
    <name type="scientific">Helianthus annuus</name>
    <name type="common">Common sunflower</name>
    <dbReference type="NCBI Taxonomy" id="4232"/>
    <lineage>
        <taxon>Eukaryota</taxon>
        <taxon>Viridiplantae</taxon>
        <taxon>Streptophyta</taxon>
        <taxon>Embryophyta</taxon>
        <taxon>Tracheophyta</taxon>
        <taxon>Spermatophyta</taxon>
        <taxon>Magnoliopsida</taxon>
        <taxon>eudicotyledons</taxon>
        <taxon>Gunneridae</taxon>
        <taxon>Pentapetalae</taxon>
        <taxon>asterids</taxon>
        <taxon>campanulids</taxon>
        <taxon>Asterales</taxon>
        <taxon>Asteraceae</taxon>
        <taxon>Asteroideae</taxon>
        <taxon>Heliantheae alliance</taxon>
        <taxon>Heliantheae</taxon>
        <taxon>Helianthus</taxon>
    </lineage>
</organism>